<sequence>MATENNLIGSIKEFNHQSSHFSVFKVKIEQFFLTNGIKEDQRKRAILLNFMTDDTYILLRNLCVPDAPEKMTSEKLMESLSKHCTPVESYFTARLKFYGAKRGDEENVADWAARVRSLASGCKFGDEFKIVSRDIFVADATFAVDLETYE</sequence>
<accession>A0A9P0FD83</accession>
<protein>
    <submittedName>
        <fullName evidence="1">Uncharacterized protein</fullName>
    </submittedName>
</protein>
<gene>
    <name evidence="1" type="ORF">MELIAE_LOCUS3767</name>
</gene>
<evidence type="ECO:0000313" key="2">
    <source>
        <dbReference type="Proteomes" id="UP001154078"/>
    </source>
</evidence>
<organism evidence="1 2">
    <name type="scientific">Brassicogethes aeneus</name>
    <name type="common">Rape pollen beetle</name>
    <name type="synonym">Meligethes aeneus</name>
    <dbReference type="NCBI Taxonomy" id="1431903"/>
    <lineage>
        <taxon>Eukaryota</taxon>
        <taxon>Metazoa</taxon>
        <taxon>Ecdysozoa</taxon>
        <taxon>Arthropoda</taxon>
        <taxon>Hexapoda</taxon>
        <taxon>Insecta</taxon>
        <taxon>Pterygota</taxon>
        <taxon>Neoptera</taxon>
        <taxon>Endopterygota</taxon>
        <taxon>Coleoptera</taxon>
        <taxon>Polyphaga</taxon>
        <taxon>Cucujiformia</taxon>
        <taxon>Nitidulidae</taxon>
        <taxon>Meligethinae</taxon>
        <taxon>Brassicogethes</taxon>
    </lineage>
</organism>
<proteinExistence type="predicted"/>
<dbReference type="Proteomes" id="UP001154078">
    <property type="component" value="Chromosome 2"/>
</dbReference>
<dbReference type="EMBL" id="OV121133">
    <property type="protein sequence ID" value="CAH0551085.1"/>
    <property type="molecule type" value="Genomic_DNA"/>
</dbReference>
<name>A0A9P0FD83_BRAAE</name>
<dbReference type="OrthoDB" id="10028501at2759"/>
<dbReference type="AlphaFoldDB" id="A0A9P0FD83"/>
<keyword evidence="2" id="KW-1185">Reference proteome</keyword>
<evidence type="ECO:0000313" key="1">
    <source>
        <dbReference type="EMBL" id="CAH0551085.1"/>
    </source>
</evidence>
<reference evidence="1" key="1">
    <citation type="submission" date="2021-12" db="EMBL/GenBank/DDBJ databases">
        <authorList>
            <person name="King R."/>
        </authorList>
    </citation>
    <scope>NUCLEOTIDE SEQUENCE</scope>
</reference>